<dbReference type="FunFam" id="3.40.50.1000:FF:000083">
    <property type="entry name" value="Sodium/potassium-transporting ATPase subunit alpha"/>
    <property type="match status" value="1"/>
</dbReference>
<dbReference type="InterPro" id="IPR050510">
    <property type="entry name" value="Cation_transp_ATPase_P-type"/>
</dbReference>
<dbReference type="NCBIfam" id="TIGR01494">
    <property type="entry name" value="ATPase_P-type"/>
    <property type="match status" value="2"/>
</dbReference>
<organism evidence="12 13">
    <name type="scientific">Paraglomus brasilianum</name>
    <dbReference type="NCBI Taxonomy" id="144538"/>
    <lineage>
        <taxon>Eukaryota</taxon>
        <taxon>Fungi</taxon>
        <taxon>Fungi incertae sedis</taxon>
        <taxon>Mucoromycota</taxon>
        <taxon>Glomeromycotina</taxon>
        <taxon>Glomeromycetes</taxon>
        <taxon>Paraglomerales</taxon>
        <taxon>Paraglomeraceae</taxon>
        <taxon>Paraglomus</taxon>
    </lineage>
</organism>
<dbReference type="Gene3D" id="3.40.1110.10">
    <property type="entry name" value="Calcium-transporting ATPase, cytoplasmic domain N"/>
    <property type="match status" value="1"/>
</dbReference>
<keyword evidence="4" id="KW-0547">Nucleotide-binding</keyword>
<evidence type="ECO:0000256" key="7">
    <source>
        <dbReference type="ARBA" id="ARBA00022989"/>
    </source>
</evidence>
<dbReference type="InterPro" id="IPR004014">
    <property type="entry name" value="ATPase_P-typ_cation-transptr_N"/>
</dbReference>
<dbReference type="SFLD" id="SFLDS00003">
    <property type="entry name" value="Haloacid_Dehalogenase"/>
    <property type="match status" value="1"/>
</dbReference>
<reference evidence="12" key="1">
    <citation type="submission" date="2021-06" db="EMBL/GenBank/DDBJ databases">
        <authorList>
            <person name="Kallberg Y."/>
            <person name="Tangrot J."/>
            <person name="Rosling A."/>
        </authorList>
    </citation>
    <scope>NUCLEOTIDE SEQUENCE</scope>
    <source>
        <strain evidence="12">BR232B</strain>
    </source>
</reference>
<dbReference type="FunFam" id="2.70.150.10:FF:000003">
    <property type="entry name" value="Sodium/potassium-transporting ATPase subunit alpha"/>
    <property type="match status" value="1"/>
</dbReference>
<dbReference type="PANTHER" id="PTHR43294">
    <property type="entry name" value="SODIUM/POTASSIUM-TRANSPORTING ATPASE SUBUNIT ALPHA"/>
    <property type="match status" value="1"/>
</dbReference>
<dbReference type="SUPFAM" id="SSF81660">
    <property type="entry name" value="Metal cation-transporting ATPase, ATP-binding domain N"/>
    <property type="match status" value="1"/>
</dbReference>
<dbReference type="GO" id="GO:0016887">
    <property type="term" value="F:ATP hydrolysis activity"/>
    <property type="evidence" value="ECO:0007669"/>
    <property type="project" value="InterPro"/>
</dbReference>
<name>A0A9N9F628_9GLOM</name>
<evidence type="ECO:0000256" key="9">
    <source>
        <dbReference type="SAM" id="MobiDB-lite"/>
    </source>
</evidence>
<dbReference type="InterPro" id="IPR044492">
    <property type="entry name" value="P_typ_ATPase_HD_dom"/>
</dbReference>
<dbReference type="InterPro" id="IPR023214">
    <property type="entry name" value="HAD_sf"/>
</dbReference>
<feature type="domain" description="Cation-transporting P-type ATPase N-terminal" evidence="11">
    <location>
        <begin position="49"/>
        <end position="130"/>
    </location>
</feature>
<dbReference type="Pfam" id="PF00689">
    <property type="entry name" value="Cation_ATPase_C"/>
    <property type="match status" value="1"/>
</dbReference>
<dbReference type="PANTHER" id="PTHR43294:SF21">
    <property type="entry name" value="CATION TRANSPORTING ATPASE"/>
    <property type="match status" value="1"/>
</dbReference>
<evidence type="ECO:0000256" key="10">
    <source>
        <dbReference type="SAM" id="Phobius"/>
    </source>
</evidence>
<evidence type="ECO:0000256" key="3">
    <source>
        <dbReference type="ARBA" id="ARBA00022692"/>
    </source>
</evidence>
<dbReference type="GO" id="GO:1990573">
    <property type="term" value="P:potassium ion import across plasma membrane"/>
    <property type="evidence" value="ECO:0007669"/>
    <property type="project" value="TreeGrafter"/>
</dbReference>
<dbReference type="GO" id="GO:0005524">
    <property type="term" value="F:ATP binding"/>
    <property type="evidence" value="ECO:0007669"/>
    <property type="project" value="UniProtKB-KW"/>
</dbReference>
<evidence type="ECO:0000256" key="1">
    <source>
        <dbReference type="ARBA" id="ARBA00004651"/>
    </source>
</evidence>
<comment type="subcellular location">
    <subcellularLocation>
        <location evidence="1">Cell membrane</location>
        <topology evidence="1">Multi-pass membrane protein</topology>
    </subcellularLocation>
</comment>
<accession>A0A9N9F628</accession>
<dbReference type="AlphaFoldDB" id="A0A9N9F628"/>
<keyword evidence="7 10" id="KW-1133">Transmembrane helix</keyword>
<evidence type="ECO:0000313" key="12">
    <source>
        <dbReference type="EMBL" id="CAG8512131.1"/>
    </source>
</evidence>
<dbReference type="InterPro" id="IPR001757">
    <property type="entry name" value="P_typ_ATPase"/>
</dbReference>
<keyword evidence="5" id="KW-0067">ATP-binding</keyword>
<protein>
    <submittedName>
        <fullName evidence="12">3595_t:CDS:1</fullName>
    </submittedName>
</protein>
<sequence length="985" mass="109304">MSQTSSNILEITEVETPEKPPTITSSNSGTLAEDYQSSANTKFKSLDIDEHLLNAEQVASRYNVNINISKPANSNGLSTDDAKQRVIEEGQNVLAPQKKTHPIVRYLKCLCGPFNLLLIAAAIFEYAVLGVDFKDNKANIYLGAVLFGVAFINAYIEVYQLQKSAAILESFLNMIPQKCMVRRDGNLVQILAANLVRGDVVFVKMGDKIPADLLLFAATDMKVDNSSLTGEAEPQERTNFNIQKNPLEATNLCFNGTIVISGEGYGIVIRTGESTVLGQIANLTSREKKNRSPLARETDDLVKIISGLAIISAVVFFFCGLKVYNNNIALSLNFAMSVLVAWVPQGLPATVMMLLTVAAKRMGKRNILVKDLQSVETLGAITLLATDKTGTLTRSRMFLSYIWSESKLHTTFKHQNESVEPFDPEAAGNQEIVNISILCSRVKFNRTDIPFSEREILGAPTETGLVQFASQHVSNYDEVVDAYPTVFEIPFNPNLKWALSIHKKKHANGELILYMKGAPERVLRLCSTIFLDGVAVPLTDEHKEQFHDIYEFMASKGHRVLAFARLSLPGSQYPADYSFTRDEVDNILGNLCFVGVVSLEDPPKHGVREAIGRCRTAGIRVIMITGDHPLTAEAIARKTNLMLSDTKEQVAKRTGRPIDSIHEEEYKAIVIHGEQIDTLSDFEWDNIFSKDEIIFARTSPRHKLEIVKRAQNMGHIVGVTGDGVNDSPALKKADLGISMNNSGSDVSKEAASMILLDDNFASTIKGIEEGRLIFINLKKSVQYVITHLTPEIYAVLLFVIVPLPLPLSAIQILLIDLGYELFIAMSFAWDKPEDATKLMKLAPRRPVTPKTIQNLRRRALLRTPTVTDPETGLPRKTSKVNRFFTQLKKPANIEWWKQMFEFSGDGEVLVDWNILSYAYIEVGVLETLFALLAYFVVLNHHGISPTDARFMQKDGSYFLSSSPDFTNARGDTITGDQQVEALSQG</sequence>
<dbReference type="SUPFAM" id="SSF81665">
    <property type="entry name" value="Calcium ATPase, transmembrane domain M"/>
    <property type="match status" value="1"/>
</dbReference>
<dbReference type="InterPro" id="IPR018303">
    <property type="entry name" value="ATPase_P-typ_P_site"/>
</dbReference>
<dbReference type="InterPro" id="IPR023298">
    <property type="entry name" value="ATPase_P-typ_TM_dom_sf"/>
</dbReference>
<dbReference type="Pfam" id="PF13246">
    <property type="entry name" value="Cation_ATPase"/>
    <property type="match status" value="1"/>
</dbReference>
<feature type="transmembrane region" description="Helical" evidence="10">
    <location>
        <begin position="140"/>
        <end position="158"/>
    </location>
</feature>
<dbReference type="SUPFAM" id="SSF56784">
    <property type="entry name" value="HAD-like"/>
    <property type="match status" value="1"/>
</dbReference>
<dbReference type="Pfam" id="PF00690">
    <property type="entry name" value="Cation_ATPase_N"/>
    <property type="match status" value="1"/>
</dbReference>
<dbReference type="Gene3D" id="2.70.150.10">
    <property type="entry name" value="Calcium-transporting ATPase, cytoplasmic transduction domain A"/>
    <property type="match status" value="1"/>
</dbReference>
<comment type="caution">
    <text evidence="12">The sequence shown here is derived from an EMBL/GenBank/DDBJ whole genome shotgun (WGS) entry which is preliminary data.</text>
</comment>
<dbReference type="InterPro" id="IPR006068">
    <property type="entry name" value="ATPase_P-typ_cation-transptr_C"/>
</dbReference>
<dbReference type="OrthoDB" id="158672at2759"/>
<gene>
    <name evidence="12" type="ORF">PBRASI_LOCUS3168</name>
</gene>
<dbReference type="GO" id="GO:1902600">
    <property type="term" value="P:proton transmembrane transport"/>
    <property type="evidence" value="ECO:0007669"/>
    <property type="project" value="TreeGrafter"/>
</dbReference>
<dbReference type="Gene3D" id="1.20.1110.10">
    <property type="entry name" value="Calcium-transporting ATPase, transmembrane domain"/>
    <property type="match status" value="2"/>
</dbReference>
<feature type="transmembrane region" description="Helical" evidence="10">
    <location>
        <begin position="301"/>
        <end position="324"/>
    </location>
</feature>
<dbReference type="InterPro" id="IPR023299">
    <property type="entry name" value="ATPase_P-typ_cyto_dom_N"/>
</dbReference>
<keyword evidence="2" id="KW-1003">Cell membrane</keyword>
<feature type="transmembrane region" description="Helical" evidence="10">
    <location>
        <begin position="330"/>
        <end position="355"/>
    </location>
</feature>
<dbReference type="InterPro" id="IPR059000">
    <property type="entry name" value="ATPase_P-type_domA"/>
</dbReference>
<dbReference type="InterPro" id="IPR008250">
    <property type="entry name" value="ATPase_P-typ_transduc_dom_A_sf"/>
</dbReference>
<dbReference type="GO" id="GO:0006883">
    <property type="term" value="P:intracellular sodium ion homeostasis"/>
    <property type="evidence" value="ECO:0007669"/>
    <property type="project" value="TreeGrafter"/>
</dbReference>
<evidence type="ECO:0000256" key="5">
    <source>
        <dbReference type="ARBA" id="ARBA00022840"/>
    </source>
</evidence>
<dbReference type="Proteomes" id="UP000789739">
    <property type="component" value="Unassembled WGS sequence"/>
</dbReference>
<keyword evidence="8 10" id="KW-0472">Membrane</keyword>
<evidence type="ECO:0000256" key="6">
    <source>
        <dbReference type="ARBA" id="ARBA00022967"/>
    </source>
</evidence>
<dbReference type="Gene3D" id="3.40.50.1000">
    <property type="entry name" value="HAD superfamily/HAD-like"/>
    <property type="match status" value="1"/>
</dbReference>
<proteinExistence type="predicted"/>
<dbReference type="PROSITE" id="PS00154">
    <property type="entry name" value="ATPASE_E1_E2"/>
    <property type="match status" value="1"/>
</dbReference>
<dbReference type="SUPFAM" id="SSF81653">
    <property type="entry name" value="Calcium ATPase, transduction domain A"/>
    <property type="match status" value="1"/>
</dbReference>
<keyword evidence="3 10" id="KW-0812">Transmembrane</keyword>
<keyword evidence="13" id="KW-1185">Reference proteome</keyword>
<evidence type="ECO:0000256" key="2">
    <source>
        <dbReference type="ARBA" id="ARBA00022475"/>
    </source>
</evidence>
<dbReference type="GO" id="GO:0005886">
    <property type="term" value="C:plasma membrane"/>
    <property type="evidence" value="ECO:0007669"/>
    <property type="project" value="UniProtKB-SubCell"/>
</dbReference>
<keyword evidence="6" id="KW-1278">Translocase</keyword>
<dbReference type="GO" id="GO:0036376">
    <property type="term" value="P:sodium ion export across plasma membrane"/>
    <property type="evidence" value="ECO:0007669"/>
    <property type="project" value="TreeGrafter"/>
</dbReference>
<evidence type="ECO:0000259" key="11">
    <source>
        <dbReference type="SMART" id="SM00831"/>
    </source>
</evidence>
<dbReference type="EMBL" id="CAJVPI010000275">
    <property type="protein sequence ID" value="CAG8512131.1"/>
    <property type="molecule type" value="Genomic_DNA"/>
</dbReference>
<feature type="non-terminal residue" evidence="12">
    <location>
        <position position="985"/>
    </location>
</feature>
<dbReference type="PRINTS" id="PR00121">
    <property type="entry name" value="NAKATPASE"/>
</dbReference>
<dbReference type="SMART" id="SM00831">
    <property type="entry name" value="Cation_ATPase_N"/>
    <property type="match status" value="1"/>
</dbReference>
<evidence type="ECO:0000256" key="8">
    <source>
        <dbReference type="ARBA" id="ARBA00023136"/>
    </source>
</evidence>
<evidence type="ECO:0000313" key="13">
    <source>
        <dbReference type="Proteomes" id="UP000789739"/>
    </source>
</evidence>
<dbReference type="InterPro" id="IPR036412">
    <property type="entry name" value="HAD-like_sf"/>
</dbReference>
<feature type="region of interest" description="Disordered" evidence="9">
    <location>
        <begin position="1"/>
        <end position="31"/>
    </location>
</feature>
<dbReference type="PRINTS" id="PR00119">
    <property type="entry name" value="CATATPASE"/>
</dbReference>
<dbReference type="GO" id="GO:0005391">
    <property type="term" value="F:P-type sodium:potassium-exchanging transporter activity"/>
    <property type="evidence" value="ECO:0007669"/>
    <property type="project" value="TreeGrafter"/>
</dbReference>
<dbReference type="SFLD" id="SFLDG00002">
    <property type="entry name" value="C1.7:_P-type_atpase_like"/>
    <property type="match status" value="1"/>
</dbReference>
<evidence type="ECO:0000256" key="4">
    <source>
        <dbReference type="ARBA" id="ARBA00022741"/>
    </source>
</evidence>
<feature type="compositionally biased region" description="Polar residues" evidence="9">
    <location>
        <begin position="22"/>
        <end position="31"/>
    </location>
</feature>
<dbReference type="Pfam" id="PF00122">
    <property type="entry name" value="E1-E2_ATPase"/>
    <property type="match status" value="1"/>
</dbReference>
<dbReference type="SFLD" id="SFLDF00027">
    <property type="entry name" value="p-type_atpase"/>
    <property type="match status" value="1"/>
</dbReference>
<dbReference type="GO" id="GO:0030007">
    <property type="term" value="P:intracellular potassium ion homeostasis"/>
    <property type="evidence" value="ECO:0007669"/>
    <property type="project" value="TreeGrafter"/>
</dbReference>
<feature type="transmembrane region" description="Helical" evidence="10">
    <location>
        <begin position="106"/>
        <end position="128"/>
    </location>
</feature>